<dbReference type="Gene3D" id="2.60.40.790">
    <property type="match status" value="1"/>
</dbReference>
<organism evidence="4 5">
    <name type="scientific">Aquisphaera giovannonii</name>
    <dbReference type="NCBI Taxonomy" id="406548"/>
    <lineage>
        <taxon>Bacteria</taxon>
        <taxon>Pseudomonadati</taxon>
        <taxon>Planctomycetota</taxon>
        <taxon>Planctomycetia</taxon>
        <taxon>Isosphaerales</taxon>
        <taxon>Isosphaeraceae</taxon>
        <taxon>Aquisphaera</taxon>
    </lineage>
</organism>
<evidence type="ECO:0000313" key="4">
    <source>
        <dbReference type="EMBL" id="QEH33212.1"/>
    </source>
</evidence>
<name>A0A5B9VY30_9BACT</name>
<dbReference type="AlphaFoldDB" id="A0A5B9VY30"/>
<dbReference type="InterPro" id="IPR008978">
    <property type="entry name" value="HSP20-like_chaperone"/>
</dbReference>
<evidence type="ECO:0000256" key="1">
    <source>
        <dbReference type="PROSITE-ProRule" id="PRU00285"/>
    </source>
</evidence>
<evidence type="ECO:0000259" key="3">
    <source>
        <dbReference type="PROSITE" id="PS01031"/>
    </source>
</evidence>
<feature type="domain" description="SHSP" evidence="3">
    <location>
        <begin position="33"/>
        <end position="145"/>
    </location>
</feature>
<dbReference type="PANTHER" id="PTHR11527">
    <property type="entry name" value="HEAT-SHOCK PROTEIN 20 FAMILY MEMBER"/>
    <property type="match status" value="1"/>
</dbReference>
<keyword evidence="5" id="KW-1185">Reference proteome</keyword>
<dbReference type="KEGG" id="agv:OJF2_17110"/>
<dbReference type="Pfam" id="PF00011">
    <property type="entry name" value="HSP20"/>
    <property type="match status" value="1"/>
</dbReference>
<evidence type="ECO:0000313" key="5">
    <source>
        <dbReference type="Proteomes" id="UP000324233"/>
    </source>
</evidence>
<dbReference type="OrthoDB" id="288864at2"/>
<protein>
    <submittedName>
        <fullName evidence="4">Spore protein SP21</fullName>
    </submittedName>
</protein>
<comment type="similarity">
    <text evidence="1 2">Belongs to the small heat shock protein (HSP20) family.</text>
</comment>
<proteinExistence type="inferred from homology"/>
<dbReference type="Proteomes" id="UP000324233">
    <property type="component" value="Chromosome"/>
</dbReference>
<accession>A0A5B9VY30</accession>
<reference evidence="4 5" key="1">
    <citation type="submission" date="2019-08" db="EMBL/GenBank/DDBJ databases">
        <title>Deep-cultivation of Planctomycetes and their phenomic and genomic characterization uncovers novel biology.</title>
        <authorList>
            <person name="Wiegand S."/>
            <person name="Jogler M."/>
            <person name="Boedeker C."/>
            <person name="Pinto D."/>
            <person name="Vollmers J."/>
            <person name="Rivas-Marin E."/>
            <person name="Kohn T."/>
            <person name="Peeters S.H."/>
            <person name="Heuer A."/>
            <person name="Rast P."/>
            <person name="Oberbeckmann S."/>
            <person name="Bunk B."/>
            <person name="Jeske O."/>
            <person name="Meyerdierks A."/>
            <person name="Storesund J.E."/>
            <person name="Kallscheuer N."/>
            <person name="Luecker S."/>
            <person name="Lage O.M."/>
            <person name="Pohl T."/>
            <person name="Merkel B.J."/>
            <person name="Hornburger P."/>
            <person name="Mueller R.-W."/>
            <person name="Bruemmer F."/>
            <person name="Labrenz M."/>
            <person name="Spormann A.M."/>
            <person name="Op den Camp H."/>
            <person name="Overmann J."/>
            <person name="Amann R."/>
            <person name="Jetten M.S.M."/>
            <person name="Mascher T."/>
            <person name="Medema M.H."/>
            <person name="Devos D.P."/>
            <person name="Kaster A.-K."/>
            <person name="Ovreas L."/>
            <person name="Rohde M."/>
            <person name="Galperin M.Y."/>
            <person name="Jogler C."/>
        </authorList>
    </citation>
    <scope>NUCLEOTIDE SEQUENCE [LARGE SCALE GENOMIC DNA]</scope>
    <source>
        <strain evidence="4 5">OJF2</strain>
    </source>
</reference>
<dbReference type="PROSITE" id="PS01031">
    <property type="entry name" value="SHSP"/>
    <property type="match status" value="1"/>
</dbReference>
<gene>
    <name evidence="4" type="primary">hspA_1</name>
    <name evidence="4" type="ORF">OJF2_17110</name>
</gene>
<dbReference type="InterPro" id="IPR002068">
    <property type="entry name" value="A-crystallin/Hsp20_dom"/>
</dbReference>
<dbReference type="RefSeq" id="WP_148592933.1">
    <property type="nucleotide sequence ID" value="NZ_CP042997.1"/>
</dbReference>
<dbReference type="EMBL" id="CP042997">
    <property type="protein sequence ID" value="QEH33212.1"/>
    <property type="molecule type" value="Genomic_DNA"/>
</dbReference>
<evidence type="ECO:0000256" key="2">
    <source>
        <dbReference type="RuleBase" id="RU003616"/>
    </source>
</evidence>
<dbReference type="InterPro" id="IPR031107">
    <property type="entry name" value="Small_HSP"/>
</dbReference>
<dbReference type="CDD" id="cd06464">
    <property type="entry name" value="ACD_sHsps-like"/>
    <property type="match status" value="1"/>
</dbReference>
<sequence>MSGVPWQNRWDPLRELQREVGRLFDGLDGLPALRHLRPYPPINVHDEGEGYVLTAQLPGVCADEVELTITGETLTMRGERKRPEGVKDDSYRRQERLVGRWSRTITLPDRVDSTQVTASFSNGILIVRIPKAEGAKPRHITVATGG</sequence>
<dbReference type="SUPFAM" id="SSF49764">
    <property type="entry name" value="HSP20-like chaperones"/>
    <property type="match status" value="1"/>
</dbReference>